<keyword evidence="1" id="KW-0732">Signal</keyword>
<evidence type="ECO:0000256" key="1">
    <source>
        <dbReference type="SAM" id="SignalP"/>
    </source>
</evidence>
<dbReference type="STRING" id="1714264.BTO30_01830"/>
<evidence type="ECO:0000313" key="3">
    <source>
        <dbReference type="Proteomes" id="UP000185568"/>
    </source>
</evidence>
<evidence type="ECO:0008006" key="4">
    <source>
        <dbReference type="Google" id="ProtNLM"/>
    </source>
</evidence>
<dbReference type="EMBL" id="MSDU01000003">
    <property type="protein sequence ID" value="OLN24174.1"/>
    <property type="molecule type" value="Genomic_DNA"/>
</dbReference>
<organism evidence="2 3">
    <name type="scientific">Domibacillus antri</name>
    <dbReference type="NCBI Taxonomy" id="1714264"/>
    <lineage>
        <taxon>Bacteria</taxon>
        <taxon>Bacillati</taxon>
        <taxon>Bacillota</taxon>
        <taxon>Bacilli</taxon>
        <taxon>Bacillales</taxon>
        <taxon>Bacillaceae</taxon>
        <taxon>Domibacillus</taxon>
    </lineage>
</organism>
<protein>
    <recommendedName>
        <fullName evidence="4">Stage II sporulation protein R</fullName>
    </recommendedName>
</protein>
<dbReference type="AlphaFoldDB" id="A0A1Q8QA01"/>
<dbReference type="Pfam" id="PF09551">
    <property type="entry name" value="Spore_II_R"/>
    <property type="match status" value="1"/>
</dbReference>
<feature type="chain" id="PRO_5012435140" description="Stage II sporulation protein R" evidence="1">
    <location>
        <begin position="27"/>
        <end position="178"/>
    </location>
</feature>
<comment type="caution">
    <text evidence="2">The sequence shown here is derived from an EMBL/GenBank/DDBJ whole genome shotgun (WGS) entry which is preliminary data.</text>
</comment>
<sequence length="178" mass="20055">MKTMTMILYLYGLSAAASFMMYFAPADETAGGIPDDSIRIRVVAHDNSVDEQKRKEDVHLAIAAEISKWAQTADSAEESRLMIKKNMDAIKKIAGEAAGTEHNVQITLGQEEFPAKQYGRFLYPPGIYESLVVTIGEGNGANWWCVLYPALCFPEEQEREKETEYKWAVVELWGQLRN</sequence>
<keyword evidence="3" id="KW-1185">Reference proteome</keyword>
<name>A0A1Q8QA01_9BACI</name>
<reference evidence="2 3" key="1">
    <citation type="submission" date="2016-12" db="EMBL/GenBank/DDBJ databases">
        <title>Domibacillus antri genome sequencing.</title>
        <authorList>
            <person name="Verma A."/>
            <person name="Krishnamurthi S."/>
        </authorList>
    </citation>
    <scope>NUCLEOTIDE SEQUENCE [LARGE SCALE GENOMIC DNA]</scope>
    <source>
        <strain evidence="2 3">XD80</strain>
    </source>
</reference>
<dbReference type="Proteomes" id="UP000185568">
    <property type="component" value="Unassembled WGS sequence"/>
</dbReference>
<dbReference type="RefSeq" id="WP_075396993.1">
    <property type="nucleotide sequence ID" value="NZ_MSDU01000003.1"/>
</dbReference>
<evidence type="ECO:0000313" key="2">
    <source>
        <dbReference type="EMBL" id="OLN24174.1"/>
    </source>
</evidence>
<accession>A0A1Q8QA01</accession>
<gene>
    <name evidence="2" type="ORF">BTO30_01830</name>
</gene>
<proteinExistence type="predicted"/>
<dbReference type="InterPro" id="IPR014202">
    <property type="entry name" value="Spore_II_R"/>
</dbReference>
<feature type="signal peptide" evidence="1">
    <location>
        <begin position="1"/>
        <end position="26"/>
    </location>
</feature>
<dbReference type="OrthoDB" id="9793324at2"/>